<evidence type="ECO:0000313" key="3">
    <source>
        <dbReference type="EMBL" id="RRR96020.1"/>
    </source>
</evidence>
<gene>
    <name evidence="3" type="ORF">EIW28_22400</name>
</gene>
<keyword evidence="2" id="KW-0472">Membrane</keyword>
<reference evidence="3 4" key="1">
    <citation type="submission" date="2018-12" db="EMBL/GenBank/DDBJ databases">
        <title>Glycomyces sp. YIM 121974 draft genome.</title>
        <authorList>
            <person name="Li Q."/>
        </authorList>
    </citation>
    <scope>NUCLEOTIDE SEQUENCE [LARGE SCALE GENOMIC DNA]</scope>
    <source>
        <strain evidence="3 4">YIM 121974</strain>
    </source>
</reference>
<evidence type="ECO:0000256" key="2">
    <source>
        <dbReference type="SAM" id="Phobius"/>
    </source>
</evidence>
<organism evidence="3 4">
    <name type="scientific">Glycomyces terrestris</name>
    <dbReference type="NCBI Taxonomy" id="2493553"/>
    <lineage>
        <taxon>Bacteria</taxon>
        <taxon>Bacillati</taxon>
        <taxon>Actinomycetota</taxon>
        <taxon>Actinomycetes</taxon>
        <taxon>Glycomycetales</taxon>
        <taxon>Glycomycetaceae</taxon>
        <taxon>Glycomyces</taxon>
    </lineage>
</organism>
<keyword evidence="4" id="KW-1185">Reference proteome</keyword>
<comment type="caution">
    <text evidence="3">The sequence shown here is derived from an EMBL/GenBank/DDBJ whole genome shotgun (WGS) entry which is preliminary data.</text>
</comment>
<protein>
    <submittedName>
        <fullName evidence="3">Uncharacterized protein</fullName>
    </submittedName>
</protein>
<keyword evidence="2" id="KW-1133">Transmembrane helix</keyword>
<dbReference type="Proteomes" id="UP000277256">
    <property type="component" value="Unassembled WGS sequence"/>
</dbReference>
<sequence>MRGRGSDLGGRWPVGIWFALVGVSAGTVASFAMLGWTFTRGLYTGGEADEPVQIDSGTVIIEGEEPPAEPGDVEGLAGGDPLPEGLAEPGAGVDPEPAEPQAEPLPEPADEPGPPVESDPVEEGGEQSEPPKLVPVEEEPPCDPGESTGEPAPDWDDWQDDWESDWPGEWGGPGWDWSREERGAGTDPAPELELELELQAPQATPTDED</sequence>
<feature type="compositionally biased region" description="Acidic residues" evidence="1">
    <location>
        <begin position="153"/>
        <end position="166"/>
    </location>
</feature>
<dbReference type="OrthoDB" id="5196458at2"/>
<dbReference type="RefSeq" id="WP_125249948.1">
    <property type="nucleotide sequence ID" value="NZ_RSEB01000008.1"/>
</dbReference>
<feature type="compositionally biased region" description="Pro residues" evidence="1">
    <location>
        <begin position="103"/>
        <end position="117"/>
    </location>
</feature>
<evidence type="ECO:0000313" key="4">
    <source>
        <dbReference type="Proteomes" id="UP000277256"/>
    </source>
</evidence>
<feature type="region of interest" description="Disordered" evidence="1">
    <location>
        <begin position="62"/>
        <end position="209"/>
    </location>
</feature>
<evidence type="ECO:0000256" key="1">
    <source>
        <dbReference type="SAM" id="MobiDB-lite"/>
    </source>
</evidence>
<dbReference type="EMBL" id="RSEB01000008">
    <property type="protein sequence ID" value="RRR96020.1"/>
    <property type="molecule type" value="Genomic_DNA"/>
</dbReference>
<accession>A0A426URY2</accession>
<proteinExistence type="predicted"/>
<name>A0A426URY2_9ACTN</name>
<keyword evidence="2" id="KW-0812">Transmembrane</keyword>
<feature type="transmembrane region" description="Helical" evidence="2">
    <location>
        <begin position="12"/>
        <end position="36"/>
    </location>
</feature>
<dbReference type="AlphaFoldDB" id="A0A426URY2"/>